<reference evidence="1" key="1">
    <citation type="submission" date="2014-11" db="EMBL/GenBank/DDBJ databases">
        <authorList>
            <person name="Amaro Gonzalez C."/>
        </authorList>
    </citation>
    <scope>NUCLEOTIDE SEQUENCE</scope>
</reference>
<accession>A0A0E9S9L3</accession>
<organism evidence="1">
    <name type="scientific">Anguilla anguilla</name>
    <name type="common">European freshwater eel</name>
    <name type="synonym">Muraena anguilla</name>
    <dbReference type="NCBI Taxonomy" id="7936"/>
    <lineage>
        <taxon>Eukaryota</taxon>
        <taxon>Metazoa</taxon>
        <taxon>Chordata</taxon>
        <taxon>Craniata</taxon>
        <taxon>Vertebrata</taxon>
        <taxon>Euteleostomi</taxon>
        <taxon>Actinopterygii</taxon>
        <taxon>Neopterygii</taxon>
        <taxon>Teleostei</taxon>
        <taxon>Anguilliformes</taxon>
        <taxon>Anguillidae</taxon>
        <taxon>Anguilla</taxon>
    </lineage>
</organism>
<protein>
    <submittedName>
        <fullName evidence="1">Uncharacterized protein</fullName>
    </submittedName>
</protein>
<reference evidence="1" key="2">
    <citation type="journal article" date="2015" name="Fish Shellfish Immunol.">
        <title>Early steps in the European eel (Anguilla anguilla)-Vibrio vulnificus interaction in the gills: Role of the RtxA13 toxin.</title>
        <authorList>
            <person name="Callol A."/>
            <person name="Pajuelo D."/>
            <person name="Ebbesson L."/>
            <person name="Teles M."/>
            <person name="MacKenzie S."/>
            <person name="Amaro C."/>
        </authorList>
    </citation>
    <scope>NUCLEOTIDE SEQUENCE</scope>
</reference>
<sequence length="8" mass="875">MRQAAAVE</sequence>
<dbReference type="EMBL" id="GBXM01071217">
    <property type="protein sequence ID" value="JAH37360.1"/>
    <property type="molecule type" value="Transcribed_RNA"/>
</dbReference>
<proteinExistence type="predicted"/>
<name>A0A0E9S9L3_ANGAN</name>
<evidence type="ECO:0000313" key="1">
    <source>
        <dbReference type="EMBL" id="JAH37360.1"/>
    </source>
</evidence>